<dbReference type="GO" id="GO:0015627">
    <property type="term" value="C:type II protein secretion system complex"/>
    <property type="evidence" value="ECO:0007669"/>
    <property type="project" value="InterPro"/>
</dbReference>
<dbReference type="EMBL" id="JDSQ01000035">
    <property type="protein sequence ID" value="EWS77060.1"/>
    <property type="molecule type" value="Genomic_DNA"/>
</dbReference>
<dbReference type="OrthoDB" id="8481584at2"/>
<comment type="subcellular location">
    <subcellularLocation>
        <location evidence="1">Cell inner membrane</location>
        <topology evidence="1">Single-pass membrane protein</topology>
    </subcellularLocation>
</comment>
<sequence length="151" mass="16251">MYAHGVSLLEMLLVIGLIALISVLAVAVLAGGMDGVQLRSSGKQLAAQLRYTRTLALATGTAQRFTIDPQRRRWQAPNGHRGELPGELQIRFIGAHQLQTPSGEGVIQFFDDGASSGGRIDLEIKGAYWRIDVGWITGEVRSGPLRTSAAL</sequence>
<comment type="similarity">
    <text evidence="9">Belongs to the GSP H family.</text>
</comment>
<dbReference type="NCBIfam" id="NF047827">
    <property type="entry name" value="T3SSXpsH"/>
    <property type="match status" value="1"/>
</dbReference>
<dbReference type="RefSeq" id="WP_114867164.1">
    <property type="nucleotide sequence ID" value="NZ_CP087685.1"/>
</dbReference>
<evidence type="ECO:0000313" key="16">
    <source>
        <dbReference type="Proteomes" id="UP001430701"/>
    </source>
</evidence>
<dbReference type="eggNOG" id="COG4970">
    <property type="taxonomic scope" value="Bacteria"/>
</dbReference>
<keyword evidence="8 11" id="KW-0472">Membrane</keyword>
<dbReference type="AlphaFoldDB" id="Z9JFB6"/>
<dbReference type="STRING" id="1444770.AF72_12785"/>
<evidence type="ECO:0000256" key="6">
    <source>
        <dbReference type="ARBA" id="ARBA00022692"/>
    </source>
</evidence>
<keyword evidence="16" id="KW-1185">Reference proteome</keyword>
<dbReference type="PATRIC" id="fig|1444770.3.peg.3025"/>
<evidence type="ECO:0000256" key="9">
    <source>
        <dbReference type="ARBA" id="ARBA00025772"/>
    </source>
</evidence>
<evidence type="ECO:0000313" key="14">
    <source>
        <dbReference type="EMBL" id="MCD8472194.1"/>
    </source>
</evidence>
<dbReference type="GO" id="GO:0015628">
    <property type="term" value="P:protein secretion by the type II secretion system"/>
    <property type="evidence" value="ECO:0007669"/>
    <property type="project" value="InterPro"/>
</dbReference>
<keyword evidence="3" id="KW-1003">Cell membrane</keyword>
<evidence type="ECO:0000256" key="4">
    <source>
        <dbReference type="ARBA" id="ARBA00022481"/>
    </source>
</evidence>
<evidence type="ECO:0000256" key="5">
    <source>
        <dbReference type="ARBA" id="ARBA00022519"/>
    </source>
</evidence>
<evidence type="ECO:0000313" key="13">
    <source>
        <dbReference type="EMBL" id="EWS77060.1"/>
    </source>
</evidence>
<evidence type="ECO:0000313" key="15">
    <source>
        <dbReference type="Proteomes" id="UP000020406"/>
    </source>
</evidence>
<evidence type="ECO:0000256" key="8">
    <source>
        <dbReference type="ARBA" id="ARBA00023136"/>
    </source>
</evidence>
<feature type="transmembrane region" description="Helical" evidence="11">
    <location>
        <begin position="12"/>
        <end position="33"/>
    </location>
</feature>
<reference evidence="13 15" key="1">
    <citation type="journal article" date="2014" name="Genome Announc.">
        <title>Draft Genome Sequence of Xylella fastidiosa Pear Leaf Scorch Strain in Taiwan.</title>
        <authorList>
            <person name="Su C.C."/>
            <person name="Deng W.L."/>
            <person name="Jan F.J."/>
            <person name="Chang C.J."/>
            <person name="Huang H."/>
            <person name="Chen J."/>
        </authorList>
    </citation>
    <scope>NUCLEOTIDE SEQUENCE [LARGE SCALE GENOMIC DNA]</scope>
    <source>
        <strain evidence="13 15">PLS229</strain>
    </source>
</reference>
<keyword evidence="4" id="KW-0488">Methylation</keyword>
<dbReference type="EMBL" id="JAJPPU010000001">
    <property type="protein sequence ID" value="MCD8472194.1"/>
    <property type="molecule type" value="Genomic_DNA"/>
</dbReference>
<dbReference type="KEGG" id="xtw:AB672_07875"/>
<keyword evidence="6 11" id="KW-0812">Transmembrane</keyword>
<evidence type="ECO:0000256" key="7">
    <source>
        <dbReference type="ARBA" id="ARBA00022989"/>
    </source>
</evidence>
<keyword evidence="5" id="KW-0997">Cell inner membrane</keyword>
<proteinExistence type="inferred from homology"/>
<evidence type="ECO:0000256" key="1">
    <source>
        <dbReference type="ARBA" id="ARBA00004377"/>
    </source>
</evidence>
<dbReference type="Proteomes" id="UP000020406">
    <property type="component" value="Unassembled WGS sequence"/>
</dbReference>
<reference evidence="14" key="2">
    <citation type="submission" date="2021-11" db="EMBL/GenBank/DDBJ databases">
        <title>Genome sequence of Xylella taiwanensis PLS432.</title>
        <authorList>
            <person name="Weng L.-W."/>
            <person name="Su C.-C."/>
            <person name="Tsai C.-W."/>
            <person name="Kuo C.-H."/>
        </authorList>
    </citation>
    <scope>NUCLEOTIDE SEQUENCE</scope>
    <source>
        <strain evidence="14">PLS432</strain>
    </source>
</reference>
<dbReference type="InterPro" id="IPR012902">
    <property type="entry name" value="N_methyl_site"/>
</dbReference>
<name>Z9JFB6_9GAMM</name>
<evidence type="ECO:0000256" key="11">
    <source>
        <dbReference type="SAM" id="Phobius"/>
    </source>
</evidence>
<feature type="domain" description="General secretion pathway GspH" evidence="12">
    <location>
        <begin position="43"/>
        <end position="135"/>
    </location>
</feature>
<dbReference type="Pfam" id="PF12019">
    <property type="entry name" value="GspH"/>
    <property type="match status" value="1"/>
</dbReference>
<dbReference type="PROSITE" id="PS00409">
    <property type="entry name" value="PROKAR_NTER_METHYL"/>
    <property type="match status" value="1"/>
</dbReference>
<evidence type="ECO:0000256" key="3">
    <source>
        <dbReference type="ARBA" id="ARBA00022475"/>
    </source>
</evidence>
<dbReference type="SUPFAM" id="SSF54523">
    <property type="entry name" value="Pili subunits"/>
    <property type="match status" value="1"/>
</dbReference>
<evidence type="ECO:0000256" key="10">
    <source>
        <dbReference type="ARBA" id="ARBA00030775"/>
    </source>
</evidence>
<organism evidence="13 15">
    <name type="scientific">Xylella taiwanensis</name>
    <dbReference type="NCBI Taxonomy" id="1444770"/>
    <lineage>
        <taxon>Bacteria</taxon>
        <taxon>Pseudomonadati</taxon>
        <taxon>Pseudomonadota</taxon>
        <taxon>Gammaproteobacteria</taxon>
        <taxon>Lysobacterales</taxon>
        <taxon>Lysobacteraceae</taxon>
        <taxon>Xylella</taxon>
    </lineage>
</organism>
<comment type="caution">
    <text evidence="13">The sequence shown here is derived from an EMBL/GenBank/DDBJ whole genome shotgun (WGS) entry which is preliminary data.</text>
</comment>
<dbReference type="Proteomes" id="UP001430701">
    <property type="component" value="Unassembled WGS sequence"/>
</dbReference>
<dbReference type="InterPro" id="IPR045584">
    <property type="entry name" value="Pilin-like"/>
</dbReference>
<dbReference type="InterPro" id="IPR022346">
    <property type="entry name" value="T2SS_GspH"/>
</dbReference>
<gene>
    <name evidence="13" type="ORF">AF72_12785</name>
    <name evidence="14" type="ORF">LPH55_01585</name>
</gene>
<keyword evidence="7 11" id="KW-1133">Transmembrane helix</keyword>
<accession>Z9JFB6</accession>
<dbReference type="GO" id="GO:0005886">
    <property type="term" value="C:plasma membrane"/>
    <property type="evidence" value="ECO:0007669"/>
    <property type="project" value="UniProtKB-SubCell"/>
</dbReference>
<evidence type="ECO:0000256" key="2">
    <source>
        <dbReference type="ARBA" id="ARBA00021549"/>
    </source>
</evidence>
<protein>
    <recommendedName>
        <fullName evidence="2">Type II secretion system protein H</fullName>
    </recommendedName>
    <alternativeName>
        <fullName evidence="10">General secretion pathway protein H</fullName>
    </alternativeName>
</protein>
<evidence type="ECO:0000259" key="12">
    <source>
        <dbReference type="Pfam" id="PF12019"/>
    </source>
</evidence>